<comment type="caution">
    <text evidence="1">The sequence shown here is derived from an EMBL/GenBank/DDBJ whole genome shotgun (WGS) entry which is preliminary data.</text>
</comment>
<proteinExistence type="predicted"/>
<evidence type="ECO:0000313" key="2">
    <source>
        <dbReference type="Proteomes" id="UP000292298"/>
    </source>
</evidence>
<accession>A0A4Q8D0P4</accession>
<dbReference type="AlphaFoldDB" id="A0A4Q8D0P4"/>
<gene>
    <name evidence="1" type="ORF">EV698_1188</name>
</gene>
<name>A0A4Q8D0P4_9GAMM</name>
<dbReference type="Proteomes" id="UP000292298">
    <property type="component" value="Unassembled WGS sequence"/>
</dbReference>
<sequence>MHIPRLSFPLLMTIVNTARCGMPQGIRDRINGACYRWEEDYH</sequence>
<dbReference type="EMBL" id="SHLI01000001">
    <property type="protein sequence ID" value="RZU98921.1"/>
    <property type="molecule type" value="Genomic_DNA"/>
</dbReference>
<organism evidence="1 2">
    <name type="scientific">Spiribacter vilamensis</name>
    <dbReference type="NCBI Taxonomy" id="531306"/>
    <lineage>
        <taxon>Bacteria</taxon>
        <taxon>Pseudomonadati</taxon>
        <taxon>Pseudomonadota</taxon>
        <taxon>Gammaproteobacteria</taxon>
        <taxon>Chromatiales</taxon>
        <taxon>Ectothiorhodospiraceae</taxon>
        <taxon>Spiribacter</taxon>
    </lineage>
</organism>
<evidence type="ECO:0000313" key="1">
    <source>
        <dbReference type="EMBL" id="RZU98921.1"/>
    </source>
</evidence>
<keyword evidence="2" id="KW-1185">Reference proteome</keyword>
<reference evidence="1 2" key="1">
    <citation type="submission" date="2019-02" db="EMBL/GenBank/DDBJ databases">
        <title>Genomic Encyclopedia of Type Strains, Phase IV (KMG-IV): sequencing the most valuable type-strain genomes for metagenomic binning, comparative biology and taxonomic classification.</title>
        <authorList>
            <person name="Goeker M."/>
        </authorList>
    </citation>
    <scope>NUCLEOTIDE SEQUENCE [LARGE SCALE GENOMIC DNA]</scope>
    <source>
        <strain evidence="1 2">DSM 21056</strain>
    </source>
</reference>
<protein>
    <submittedName>
        <fullName evidence="1">Uncharacterized protein</fullName>
    </submittedName>
</protein>